<comment type="caution">
    <text evidence="2">The sequence shown here is derived from an EMBL/GenBank/DDBJ whole genome shotgun (WGS) entry which is preliminary data.</text>
</comment>
<dbReference type="EMBL" id="JAUSUQ010000013">
    <property type="protein sequence ID" value="MDQ0340362.1"/>
    <property type="molecule type" value="Genomic_DNA"/>
</dbReference>
<feature type="transmembrane region" description="Helical" evidence="1">
    <location>
        <begin position="6"/>
        <end position="25"/>
    </location>
</feature>
<evidence type="ECO:0000256" key="1">
    <source>
        <dbReference type="SAM" id="Phobius"/>
    </source>
</evidence>
<feature type="transmembrane region" description="Helical" evidence="1">
    <location>
        <begin position="32"/>
        <end position="57"/>
    </location>
</feature>
<name>A0ABU0CW49_9BACI</name>
<evidence type="ECO:0000313" key="2">
    <source>
        <dbReference type="EMBL" id="MDQ0340362.1"/>
    </source>
</evidence>
<dbReference type="Proteomes" id="UP001232445">
    <property type="component" value="Unassembled WGS sequence"/>
</dbReference>
<gene>
    <name evidence="2" type="ORF">J2S00_003171</name>
</gene>
<proteinExistence type="predicted"/>
<keyword evidence="1" id="KW-0812">Transmembrane</keyword>
<organism evidence="2 3">
    <name type="scientific">Caldalkalibacillus uzonensis</name>
    <dbReference type="NCBI Taxonomy" id="353224"/>
    <lineage>
        <taxon>Bacteria</taxon>
        <taxon>Bacillati</taxon>
        <taxon>Bacillota</taxon>
        <taxon>Bacilli</taxon>
        <taxon>Bacillales</taxon>
        <taxon>Bacillaceae</taxon>
        <taxon>Caldalkalibacillus</taxon>
    </lineage>
</organism>
<keyword evidence="1" id="KW-1133">Transmembrane helix</keyword>
<feature type="transmembrane region" description="Helical" evidence="1">
    <location>
        <begin position="120"/>
        <end position="140"/>
    </location>
</feature>
<evidence type="ECO:0000313" key="3">
    <source>
        <dbReference type="Proteomes" id="UP001232445"/>
    </source>
</evidence>
<protein>
    <recommendedName>
        <fullName evidence="4">Mn2+ efflux pump MntP</fullName>
    </recommendedName>
</protein>
<keyword evidence="1" id="KW-0472">Membrane</keyword>
<reference evidence="2 3" key="1">
    <citation type="submission" date="2023-07" db="EMBL/GenBank/DDBJ databases">
        <title>Genomic Encyclopedia of Type Strains, Phase IV (KMG-IV): sequencing the most valuable type-strain genomes for metagenomic binning, comparative biology and taxonomic classification.</title>
        <authorList>
            <person name="Goeker M."/>
        </authorList>
    </citation>
    <scope>NUCLEOTIDE SEQUENCE [LARGE SCALE GENOMIC DNA]</scope>
    <source>
        <strain evidence="2 3">DSM 17740</strain>
    </source>
</reference>
<keyword evidence="3" id="KW-1185">Reference proteome</keyword>
<evidence type="ECO:0008006" key="4">
    <source>
        <dbReference type="Google" id="ProtNLM"/>
    </source>
</evidence>
<sequence length="171" mass="18740">MELIKWTMLCLLTALTGAIAGFGFATRRVVVVWYHLVAIIISVFLITLSFSFIGQWLRDFLSIRFFEVVIGLALMVIGIMISLQPPLYPGGKDLLLFTVAVQLDAGLLGLSYGLSQGSGAVLAVIFSLLLLGSMVGGMMLGQQRWSNWRLQLFSPYLASVALILLGLIRML</sequence>
<dbReference type="RefSeq" id="WP_307341849.1">
    <property type="nucleotide sequence ID" value="NZ_JAUSUQ010000013.1"/>
</dbReference>
<feature type="transmembrane region" description="Helical" evidence="1">
    <location>
        <begin position="63"/>
        <end position="82"/>
    </location>
</feature>
<accession>A0ABU0CW49</accession>
<feature type="transmembrane region" description="Helical" evidence="1">
    <location>
        <begin position="152"/>
        <end position="170"/>
    </location>
</feature>